<dbReference type="Proteomes" id="UP000253628">
    <property type="component" value="Unassembled WGS sequence"/>
</dbReference>
<evidence type="ECO:0000259" key="2">
    <source>
        <dbReference type="Pfam" id="PF00561"/>
    </source>
</evidence>
<dbReference type="RefSeq" id="WP_113932389.1">
    <property type="nucleotide sequence ID" value="NZ_JACCEU010000002.1"/>
</dbReference>
<proteinExistence type="predicted"/>
<reference evidence="3 4" key="1">
    <citation type="submission" date="2018-06" db="EMBL/GenBank/DDBJ databases">
        <title>Genomic Encyclopedia of Type Strains, Phase IV (KMG-IV): sequencing the most valuable type-strain genomes for metagenomic binning, comparative biology and taxonomic classification.</title>
        <authorList>
            <person name="Goeker M."/>
        </authorList>
    </citation>
    <scope>NUCLEOTIDE SEQUENCE [LARGE SCALE GENOMIC DNA]</scope>
    <source>
        <strain evidence="3 4">DSM 25520</strain>
    </source>
</reference>
<accession>A0A366HHP4</accession>
<organism evidence="3 4">
    <name type="scientific">Eoetvoesiella caeni</name>
    <dbReference type="NCBI Taxonomy" id="645616"/>
    <lineage>
        <taxon>Bacteria</taxon>
        <taxon>Pseudomonadati</taxon>
        <taxon>Pseudomonadota</taxon>
        <taxon>Betaproteobacteria</taxon>
        <taxon>Burkholderiales</taxon>
        <taxon>Alcaligenaceae</taxon>
        <taxon>Eoetvoesiella</taxon>
    </lineage>
</organism>
<evidence type="ECO:0000256" key="1">
    <source>
        <dbReference type="ARBA" id="ARBA00022801"/>
    </source>
</evidence>
<sequence length="258" mass="28425">MNTSPFWLASGHGGTPLVMLHGLGMNAEIWLPQLNHCGRSRLSIAWTQPGIAPSPAPQALSWEALADSLDSMLNTLNIDKAHLLGHSMGGMVAQEFYHRYPKRVASLILYSSSGAFGSSDPQWKQEFVRQREQALEPFSDFIQAAPTLFDELAGPRITPVLRELAITSARDITKESYLETLQLLVTFNRKADLGSIAVPTLLVGGELDLQSPVKGIKRMAEQIPNSRFSEIMGVQHMSNLEAPAAFNEIVDDFLRNQT</sequence>
<dbReference type="GO" id="GO:0016787">
    <property type="term" value="F:hydrolase activity"/>
    <property type="evidence" value="ECO:0007669"/>
    <property type="project" value="UniProtKB-KW"/>
</dbReference>
<protein>
    <submittedName>
        <fullName evidence="3">3-oxoadipate enol-lactonase</fullName>
    </submittedName>
</protein>
<comment type="caution">
    <text evidence="3">The sequence shown here is derived from an EMBL/GenBank/DDBJ whole genome shotgun (WGS) entry which is preliminary data.</text>
</comment>
<evidence type="ECO:0000313" key="4">
    <source>
        <dbReference type="Proteomes" id="UP000253628"/>
    </source>
</evidence>
<gene>
    <name evidence="3" type="ORF">DFR37_102581</name>
</gene>
<name>A0A366HHP4_9BURK</name>
<keyword evidence="4" id="KW-1185">Reference proteome</keyword>
<dbReference type="Gene3D" id="3.40.50.1820">
    <property type="entry name" value="alpha/beta hydrolase"/>
    <property type="match status" value="1"/>
</dbReference>
<keyword evidence="1" id="KW-0378">Hydrolase</keyword>
<dbReference type="SUPFAM" id="SSF53474">
    <property type="entry name" value="alpha/beta-Hydrolases"/>
    <property type="match status" value="1"/>
</dbReference>
<dbReference type="OrthoDB" id="5521505at2"/>
<dbReference type="AlphaFoldDB" id="A0A366HHP4"/>
<dbReference type="InterPro" id="IPR050266">
    <property type="entry name" value="AB_hydrolase_sf"/>
</dbReference>
<dbReference type="GO" id="GO:0016020">
    <property type="term" value="C:membrane"/>
    <property type="evidence" value="ECO:0007669"/>
    <property type="project" value="TreeGrafter"/>
</dbReference>
<dbReference type="PANTHER" id="PTHR43798:SF31">
    <property type="entry name" value="AB HYDROLASE SUPERFAMILY PROTEIN YCLE"/>
    <property type="match status" value="1"/>
</dbReference>
<dbReference type="Pfam" id="PF00561">
    <property type="entry name" value="Abhydrolase_1"/>
    <property type="match status" value="1"/>
</dbReference>
<evidence type="ECO:0000313" key="3">
    <source>
        <dbReference type="EMBL" id="RBP42195.1"/>
    </source>
</evidence>
<dbReference type="PANTHER" id="PTHR43798">
    <property type="entry name" value="MONOACYLGLYCEROL LIPASE"/>
    <property type="match status" value="1"/>
</dbReference>
<dbReference type="InterPro" id="IPR000073">
    <property type="entry name" value="AB_hydrolase_1"/>
</dbReference>
<dbReference type="InterPro" id="IPR029058">
    <property type="entry name" value="AB_hydrolase_fold"/>
</dbReference>
<feature type="domain" description="AB hydrolase-1" evidence="2">
    <location>
        <begin position="16"/>
        <end position="243"/>
    </location>
</feature>
<dbReference type="PRINTS" id="PR00111">
    <property type="entry name" value="ABHYDROLASE"/>
</dbReference>
<dbReference type="EMBL" id="QNRQ01000002">
    <property type="protein sequence ID" value="RBP42195.1"/>
    <property type="molecule type" value="Genomic_DNA"/>
</dbReference>